<keyword evidence="3 5" id="KW-1133">Transmembrane helix</keyword>
<dbReference type="PIRSF" id="PIRSF006060">
    <property type="entry name" value="AA_transporter"/>
    <property type="match status" value="1"/>
</dbReference>
<feature type="transmembrane region" description="Helical" evidence="5">
    <location>
        <begin position="173"/>
        <end position="194"/>
    </location>
</feature>
<feature type="transmembrane region" description="Helical" evidence="5">
    <location>
        <begin position="376"/>
        <end position="396"/>
    </location>
</feature>
<dbReference type="AlphaFoldDB" id="A0A9W8LZS1"/>
<dbReference type="Gene3D" id="1.20.1740.10">
    <property type="entry name" value="Amino acid/polyamine transporter I"/>
    <property type="match status" value="1"/>
</dbReference>
<dbReference type="Pfam" id="PF13520">
    <property type="entry name" value="AA_permease_2"/>
    <property type="match status" value="1"/>
</dbReference>
<dbReference type="GO" id="GO:0015179">
    <property type="term" value="F:L-amino acid transmembrane transporter activity"/>
    <property type="evidence" value="ECO:0007669"/>
    <property type="project" value="TreeGrafter"/>
</dbReference>
<feature type="transmembrane region" description="Helical" evidence="5">
    <location>
        <begin position="206"/>
        <end position="224"/>
    </location>
</feature>
<name>A0A9W8LZS1_9FUNG</name>
<dbReference type="GO" id="GO:0016020">
    <property type="term" value="C:membrane"/>
    <property type="evidence" value="ECO:0007669"/>
    <property type="project" value="UniProtKB-SubCell"/>
</dbReference>
<keyword evidence="4 5" id="KW-0472">Membrane</keyword>
<comment type="subcellular location">
    <subcellularLocation>
        <location evidence="1">Membrane</location>
        <topology evidence="1">Multi-pass membrane protein</topology>
    </subcellularLocation>
</comment>
<feature type="transmembrane region" description="Helical" evidence="5">
    <location>
        <begin position="244"/>
        <end position="266"/>
    </location>
</feature>
<feature type="transmembrane region" description="Helical" evidence="5">
    <location>
        <begin position="50"/>
        <end position="69"/>
    </location>
</feature>
<evidence type="ECO:0000256" key="4">
    <source>
        <dbReference type="ARBA" id="ARBA00023136"/>
    </source>
</evidence>
<evidence type="ECO:0000313" key="6">
    <source>
        <dbReference type="EMBL" id="KAJ2849530.1"/>
    </source>
</evidence>
<feature type="transmembrane region" description="Helical" evidence="5">
    <location>
        <begin position="439"/>
        <end position="462"/>
    </location>
</feature>
<evidence type="ECO:0000256" key="2">
    <source>
        <dbReference type="ARBA" id="ARBA00022692"/>
    </source>
</evidence>
<proteinExistence type="predicted"/>
<keyword evidence="2 5" id="KW-0812">Transmembrane</keyword>
<dbReference type="PANTHER" id="PTHR11785:SF353">
    <property type="entry name" value="METHIONINE TRANSPORTER (EUROFUNG)"/>
    <property type="match status" value="1"/>
</dbReference>
<evidence type="ECO:0000313" key="7">
    <source>
        <dbReference type="Proteomes" id="UP001139887"/>
    </source>
</evidence>
<protein>
    <recommendedName>
        <fullName evidence="8">Amino acid transporter</fullName>
    </recommendedName>
</protein>
<dbReference type="InterPro" id="IPR050598">
    <property type="entry name" value="AminoAcid_Transporter"/>
</dbReference>
<gene>
    <name evidence="6" type="ORF">IWW36_002568</name>
</gene>
<feature type="transmembrane region" description="Helical" evidence="5">
    <location>
        <begin position="75"/>
        <end position="103"/>
    </location>
</feature>
<feature type="transmembrane region" description="Helical" evidence="5">
    <location>
        <begin position="278"/>
        <end position="301"/>
    </location>
</feature>
<keyword evidence="7" id="KW-1185">Reference proteome</keyword>
<feature type="transmembrane region" description="Helical" evidence="5">
    <location>
        <begin position="474"/>
        <end position="497"/>
    </location>
</feature>
<evidence type="ECO:0000256" key="5">
    <source>
        <dbReference type="SAM" id="Phobius"/>
    </source>
</evidence>
<accession>A0A9W8LZS1</accession>
<organism evidence="6 7">
    <name type="scientific">Coemansia brasiliensis</name>
    <dbReference type="NCBI Taxonomy" id="2650707"/>
    <lineage>
        <taxon>Eukaryota</taxon>
        <taxon>Fungi</taxon>
        <taxon>Fungi incertae sedis</taxon>
        <taxon>Zoopagomycota</taxon>
        <taxon>Kickxellomycotina</taxon>
        <taxon>Kickxellomycetes</taxon>
        <taxon>Kickxellales</taxon>
        <taxon>Kickxellaceae</taxon>
        <taxon>Coemansia</taxon>
    </lineage>
</organism>
<comment type="caution">
    <text evidence="6">The sequence shown here is derived from an EMBL/GenBank/DDBJ whole genome shotgun (WGS) entry which is preliminary data.</text>
</comment>
<reference evidence="6" key="1">
    <citation type="submission" date="2022-07" db="EMBL/GenBank/DDBJ databases">
        <title>Phylogenomic reconstructions and comparative analyses of Kickxellomycotina fungi.</title>
        <authorList>
            <person name="Reynolds N.K."/>
            <person name="Stajich J.E."/>
            <person name="Barry K."/>
            <person name="Grigoriev I.V."/>
            <person name="Crous P."/>
            <person name="Smith M.E."/>
        </authorList>
    </citation>
    <scope>NUCLEOTIDE SEQUENCE</scope>
    <source>
        <strain evidence="6">NRRL 1566</strain>
    </source>
</reference>
<dbReference type="OrthoDB" id="5982228at2759"/>
<evidence type="ECO:0000256" key="3">
    <source>
        <dbReference type="ARBA" id="ARBA00022989"/>
    </source>
</evidence>
<dbReference type="EMBL" id="JANBUW010000073">
    <property type="protein sequence ID" value="KAJ2849530.1"/>
    <property type="molecule type" value="Genomic_DNA"/>
</dbReference>
<dbReference type="InterPro" id="IPR002293">
    <property type="entry name" value="AA/rel_permease1"/>
</dbReference>
<dbReference type="PANTHER" id="PTHR11785">
    <property type="entry name" value="AMINO ACID TRANSPORTER"/>
    <property type="match status" value="1"/>
</dbReference>
<feature type="transmembrane region" description="Helical" evidence="5">
    <location>
        <begin position="402"/>
        <end position="427"/>
    </location>
</feature>
<sequence length="513" mass="54916">MQEVDIPLTSVRRATVDGRRPSSISLDTVSTVSGSEPSIDGDTTELERTLGLWSGMAIVIGTIIGSGIFSTPSLILTAVGSVGMSMIVWVLGAAVSVCGCIAYMELGTMLPRSGGEKEYLDTAFPWPQALMPFVFCLSSLAICSPSALAADSAVTGTYFLYAITGKSADHAEWAQRLLGVAVAVFCAFMHGFFVRTAIRLQSALTIVKVLVLLLIVLVGLGIGIKRGTNSFDGAFTGTSAHPSAYVSALFKVFFAYSGYTALNYSIDELKNPVRNLPRAALGGLLVTAILYVLSNAAYFMVLDPQTVESSSTAVAGVFFTEAFGALWGQRIVPVLIALATLGNVMCGMFSASRVVFEAAREGYLPFGHILGEISRFQSPLSALCLSCALTVVFIVTPPAGEAYAFLIDIGGYPLWLFYGLAVVGLLIMRRTHQDLQRPFKAWHIANAVTIACALFMCVVPFVKPESDSGKIPYWAAPVAALAFMVLSCAFWYAQIIVRGSLERSHHKRKTLLI</sequence>
<evidence type="ECO:0008006" key="8">
    <source>
        <dbReference type="Google" id="ProtNLM"/>
    </source>
</evidence>
<evidence type="ECO:0000256" key="1">
    <source>
        <dbReference type="ARBA" id="ARBA00004141"/>
    </source>
</evidence>
<dbReference type="Proteomes" id="UP001139887">
    <property type="component" value="Unassembled WGS sequence"/>
</dbReference>
<feature type="transmembrane region" description="Helical" evidence="5">
    <location>
        <begin position="331"/>
        <end position="356"/>
    </location>
</feature>